<reference evidence="2 3" key="1">
    <citation type="submission" date="2018-02" db="EMBL/GenBank/DDBJ databases">
        <title>Genomic Encyclopedia of Archaeal and Bacterial Type Strains, Phase II (KMG-II): from individual species to whole genera.</title>
        <authorList>
            <person name="Goeker M."/>
        </authorList>
    </citation>
    <scope>NUCLEOTIDE SEQUENCE [LARGE SCALE GENOMIC DNA]</scope>
    <source>
        <strain evidence="2 3">DSM 22857</strain>
    </source>
</reference>
<keyword evidence="1" id="KW-1133">Transmembrane helix</keyword>
<evidence type="ECO:0000313" key="3">
    <source>
        <dbReference type="Proteomes" id="UP000239485"/>
    </source>
</evidence>
<evidence type="ECO:0000256" key="1">
    <source>
        <dbReference type="SAM" id="Phobius"/>
    </source>
</evidence>
<keyword evidence="1" id="KW-0812">Transmembrane</keyword>
<organism evidence="2 3">
    <name type="scientific">Kineococcus xinjiangensis</name>
    <dbReference type="NCBI Taxonomy" id="512762"/>
    <lineage>
        <taxon>Bacteria</taxon>
        <taxon>Bacillati</taxon>
        <taxon>Actinomycetota</taxon>
        <taxon>Actinomycetes</taxon>
        <taxon>Kineosporiales</taxon>
        <taxon>Kineosporiaceae</taxon>
        <taxon>Kineococcus</taxon>
    </lineage>
</organism>
<proteinExistence type="predicted"/>
<keyword evidence="3" id="KW-1185">Reference proteome</keyword>
<sequence>MRRAGRRPTDGPKPPMSPGARRALAVPYLLAVAVCAAVAAQAALTGRTLVAAAALLVAAVCSELLAMLLLRDRDRRRAANSQGRAGTGALPALG</sequence>
<protein>
    <submittedName>
        <fullName evidence="2">Uncharacterized protein</fullName>
    </submittedName>
</protein>
<dbReference type="RefSeq" id="WP_146099448.1">
    <property type="nucleotide sequence ID" value="NZ_PTJD01000004.1"/>
</dbReference>
<accession>A0A2S6IST1</accession>
<dbReference type="Proteomes" id="UP000239485">
    <property type="component" value="Unassembled WGS sequence"/>
</dbReference>
<feature type="transmembrane region" description="Helical" evidence="1">
    <location>
        <begin position="49"/>
        <end position="70"/>
    </location>
</feature>
<name>A0A2S6IST1_9ACTN</name>
<evidence type="ECO:0000313" key="2">
    <source>
        <dbReference type="EMBL" id="PPK97312.1"/>
    </source>
</evidence>
<dbReference type="AlphaFoldDB" id="A0A2S6IST1"/>
<gene>
    <name evidence="2" type="ORF">CLV92_104132</name>
</gene>
<dbReference type="EMBL" id="PTJD01000004">
    <property type="protein sequence ID" value="PPK97312.1"/>
    <property type="molecule type" value="Genomic_DNA"/>
</dbReference>
<keyword evidence="1" id="KW-0472">Membrane</keyword>
<comment type="caution">
    <text evidence="2">The sequence shown here is derived from an EMBL/GenBank/DDBJ whole genome shotgun (WGS) entry which is preliminary data.</text>
</comment>